<dbReference type="Proteomes" id="UP000218615">
    <property type="component" value="Unassembled WGS sequence"/>
</dbReference>
<dbReference type="RefSeq" id="WP_179293942.1">
    <property type="nucleotide sequence ID" value="NZ_FZMP01000174.1"/>
</dbReference>
<gene>
    <name evidence="1" type="ORF">MNV_30040</name>
</gene>
<dbReference type="AlphaFoldDB" id="A0A284VQ60"/>
<sequence>MLETPEERIKLLRAGFTGETIERLYIEINNFKIVHTPPLVGLVELDSLQNKKTCINCEIAVECEQSFYEEGTPLC</sequence>
<dbReference type="OrthoDB" id="380491at2157"/>
<dbReference type="EMBL" id="FZMP01000174">
    <property type="protein sequence ID" value="SNQ61307.1"/>
    <property type="molecule type" value="Genomic_DNA"/>
</dbReference>
<evidence type="ECO:0000313" key="1">
    <source>
        <dbReference type="EMBL" id="SNQ61307.1"/>
    </source>
</evidence>
<proteinExistence type="predicted"/>
<keyword evidence="2" id="KW-1185">Reference proteome</keyword>
<organism evidence="1 2">
    <name type="scientific">Candidatus Methanoperedens nitratireducens</name>
    <dbReference type="NCBI Taxonomy" id="1392998"/>
    <lineage>
        <taxon>Archaea</taxon>
        <taxon>Methanobacteriati</taxon>
        <taxon>Methanobacteriota</taxon>
        <taxon>Stenosarchaea group</taxon>
        <taxon>Methanomicrobia</taxon>
        <taxon>Methanosarcinales</taxon>
        <taxon>ANME-2 cluster</taxon>
        <taxon>Candidatus Methanoperedentaceae</taxon>
        <taxon>Candidatus Methanoperedens</taxon>
    </lineage>
</organism>
<accession>A0A284VQ60</accession>
<reference evidence="2" key="1">
    <citation type="submission" date="2017-06" db="EMBL/GenBank/DDBJ databases">
        <authorList>
            <person name="Cremers G."/>
        </authorList>
    </citation>
    <scope>NUCLEOTIDE SEQUENCE [LARGE SCALE GENOMIC DNA]</scope>
</reference>
<protein>
    <submittedName>
        <fullName evidence="1">Uncharacterized protein</fullName>
    </submittedName>
</protein>
<evidence type="ECO:0000313" key="2">
    <source>
        <dbReference type="Proteomes" id="UP000218615"/>
    </source>
</evidence>
<name>A0A284VQ60_9EURY</name>